<keyword evidence="7 17" id="KW-0812">Transmembrane</keyword>
<dbReference type="OrthoDB" id="7025807at2"/>
<evidence type="ECO:0000256" key="6">
    <source>
        <dbReference type="ARBA" id="ARBA00022519"/>
    </source>
</evidence>
<organism evidence="18 19">
    <name type="scientific">Marinobacter algicola DG893</name>
    <dbReference type="NCBI Taxonomy" id="443152"/>
    <lineage>
        <taxon>Bacteria</taxon>
        <taxon>Pseudomonadati</taxon>
        <taxon>Pseudomonadota</taxon>
        <taxon>Gammaproteobacteria</taxon>
        <taxon>Pseudomonadales</taxon>
        <taxon>Marinobacteraceae</taxon>
        <taxon>Marinobacter</taxon>
    </lineage>
</organism>
<dbReference type="GO" id="GO:0005886">
    <property type="term" value="C:plasma membrane"/>
    <property type="evidence" value="ECO:0007669"/>
    <property type="project" value="UniProtKB-SubCell"/>
</dbReference>
<keyword evidence="9 17" id="KW-1133">Transmembrane helix</keyword>
<evidence type="ECO:0000256" key="2">
    <source>
        <dbReference type="ARBA" id="ARBA00004383"/>
    </source>
</evidence>
<comment type="similarity">
    <text evidence="3">Belongs to the lipase chaperone family.</text>
</comment>
<dbReference type="GO" id="GO:0016042">
    <property type="term" value="P:lipid catabolic process"/>
    <property type="evidence" value="ECO:0007669"/>
    <property type="project" value="UniProtKB-KW"/>
</dbReference>
<evidence type="ECO:0000256" key="11">
    <source>
        <dbReference type="ARBA" id="ARBA00023136"/>
    </source>
</evidence>
<evidence type="ECO:0000256" key="4">
    <source>
        <dbReference type="ARBA" id="ARBA00019692"/>
    </source>
</evidence>
<evidence type="ECO:0000313" key="18">
    <source>
        <dbReference type="EMBL" id="EDM45981.1"/>
    </source>
</evidence>
<comment type="caution">
    <text evidence="18">The sequence shown here is derived from an EMBL/GenBank/DDBJ whole genome shotgun (WGS) entry which is preliminary data.</text>
</comment>
<dbReference type="GO" id="GO:0051082">
    <property type="term" value="F:unfolded protein binding"/>
    <property type="evidence" value="ECO:0007669"/>
    <property type="project" value="InterPro"/>
</dbReference>
<proteinExistence type="inferred from homology"/>
<dbReference type="Pfam" id="PF03280">
    <property type="entry name" value="Lipase_chap"/>
    <property type="match status" value="1"/>
</dbReference>
<evidence type="ECO:0000256" key="13">
    <source>
        <dbReference type="ARBA" id="ARBA00030948"/>
    </source>
</evidence>
<keyword evidence="5" id="KW-1003">Cell membrane</keyword>
<dbReference type="RefSeq" id="WP_007155522.1">
    <property type="nucleotide sequence ID" value="NZ_ABCP01000060.1"/>
</dbReference>
<gene>
    <name evidence="18" type="ORF">MDG893_04914</name>
</gene>
<keyword evidence="10" id="KW-0443">Lipid metabolism</keyword>
<evidence type="ECO:0000313" key="19">
    <source>
        <dbReference type="Proteomes" id="UP000005856"/>
    </source>
</evidence>
<feature type="transmembrane region" description="Helical" evidence="17">
    <location>
        <begin position="12"/>
        <end position="30"/>
    </location>
</feature>
<evidence type="ECO:0000256" key="15">
    <source>
        <dbReference type="ARBA" id="ARBA00033028"/>
    </source>
</evidence>
<evidence type="ECO:0000256" key="10">
    <source>
        <dbReference type="ARBA" id="ARBA00023098"/>
    </source>
</evidence>
<dbReference type="EMBL" id="ABCP01000060">
    <property type="protein sequence ID" value="EDM45981.1"/>
    <property type="molecule type" value="Genomic_DNA"/>
</dbReference>
<evidence type="ECO:0000256" key="17">
    <source>
        <dbReference type="SAM" id="Phobius"/>
    </source>
</evidence>
<comment type="subcellular location">
    <subcellularLocation>
        <location evidence="2">Cell inner membrane</location>
        <topology evidence="2">Single-pass membrane protein</topology>
        <orientation evidence="2">Periplasmic side</orientation>
    </subcellularLocation>
</comment>
<dbReference type="eggNOG" id="COG5380">
    <property type="taxonomic scope" value="Bacteria"/>
</dbReference>
<keyword evidence="19" id="KW-1185">Reference proteome</keyword>
<reference evidence="18 19" key="1">
    <citation type="submission" date="2007-06" db="EMBL/GenBank/DDBJ databases">
        <authorList>
            <person name="Green D."/>
            <person name="Ferriera S."/>
            <person name="Johnson J."/>
            <person name="Kravitz S."/>
            <person name="Beeson K."/>
            <person name="Sutton G."/>
            <person name="Rogers Y.-H."/>
            <person name="Friedman R."/>
            <person name="Frazier M."/>
            <person name="Venter J.C."/>
        </authorList>
    </citation>
    <scope>NUCLEOTIDE SEQUENCE [LARGE SCALE GENOMIC DNA]</scope>
    <source>
        <strain evidence="18 19">DG893</strain>
    </source>
</reference>
<comment type="function">
    <text evidence="1">May be involved in the folding of the extracellular lipase during its passage through the periplasm.</text>
</comment>
<keyword evidence="6" id="KW-0997">Cell inner membrane</keyword>
<sequence length="365" mass="40927">MNNSDRLNKKALLPLIMTVPVVIACVWFLLADEPRGKKTTTQETSTPATTSEQPKPGIAEAPPANGEDAPVPYQTPDSLGDQPFANSLAGTNIDGNLRADANGELIIDLETRDFFDYFLNTIGEVSAEQALDQIETLAKQSLPENAAREAMTLLNQYLEYKDASLALGNQGLDPARQHDPAYQLDMLKGALADMKQLRRRMFAADTHEAFFGLEEAYGDYTLASLEIQQRTDLSTDAKNTLVEWHRQQLPEVIRRTETRMIEESGDLRARQKALSEADSPADAGRRLRELGVDDAQAREVVAYMKEREQFDSHYQQFQQALASLDNSGLAEEDRATQENRLLKRHFDTEQTRTWARLRALESQSP</sequence>
<dbReference type="STRING" id="443152.MDG893_04914"/>
<evidence type="ECO:0000256" key="5">
    <source>
        <dbReference type="ARBA" id="ARBA00022475"/>
    </source>
</evidence>
<keyword evidence="8" id="KW-0442">Lipid degradation</keyword>
<name>A6F5I8_9GAMM</name>
<evidence type="ECO:0000256" key="1">
    <source>
        <dbReference type="ARBA" id="ARBA00003280"/>
    </source>
</evidence>
<accession>A6F5I8</accession>
<dbReference type="InterPro" id="IPR004961">
    <property type="entry name" value="Lipase_chaperone"/>
</dbReference>
<dbReference type="SUPFAM" id="SSF158855">
    <property type="entry name" value="Lipase chaperone-like"/>
    <property type="match status" value="1"/>
</dbReference>
<dbReference type="PROSITE" id="PS51257">
    <property type="entry name" value="PROKAR_LIPOPROTEIN"/>
    <property type="match status" value="1"/>
</dbReference>
<evidence type="ECO:0000256" key="14">
    <source>
        <dbReference type="ARBA" id="ARBA00031542"/>
    </source>
</evidence>
<dbReference type="Proteomes" id="UP000005856">
    <property type="component" value="Unassembled WGS sequence"/>
</dbReference>
<dbReference type="AlphaFoldDB" id="A6F5I8"/>
<evidence type="ECO:0000256" key="12">
    <source>
        <dbReference type="ARBA" id="ARBA00023186"/>
    </source>
</evidence>
<evidence type="ECO:0000256" key="3">
    <source>
        <dbReference type="ARBA" id="ARBA00010358"/>
    </source>
</evidence>
<keyword evidence="12" id="KW-0143">Chaperone</keyword>
<keyword evidence="11 17" id="KW-0472">Membrane</keyword>
<evidence type="ECO:0000256" key="9">
    <source>
        <dbReference type="ARBA" id="ARBA00022989"/>
    </source>
</evidence>
<feature type="compositionally biased region" description="Low complexity" evidence="16">
    <location>
        <begin position="39"/>
        <end position="54"/>
    </location>
</feature>
<evidence type="ECO:0000256" key="8">
    <source>
        <dbReference type="ARBA" id="ARBA00022963"/>
    </source>
</evidence>
<feature type="region of interest" description="Disordered" evidence="16">
    <location>
        <begin position="36"/>
        <end position="87"/>
    </location>
</feature>
<dbReference type="GO" id="GO:0006457">
    <property type="term" value="P:protein folding"/>
    <property type="evidence" value="ECO:0007669"/>
    <property type="project" value="InterPro"/>
</dbReference>
<protein>
    <recommendedName>
        <fullName evidence="4">Lipase chaperone</fullName>
    </recommendedName>
    <alternativeName>
        <fullName evidence="15">Lipase foldase</fullName>
    </alternativeName>
    <alternativeName>
        <fullName evidence="13">Lipase helper protein</fullName>
    </alternativeName>
    <alternativeName>
        <fullName evidence="14">Lipase modulator</fullName>
    </alternativeName>
</protein>
<evidence type="ECO:0000256" key="7">
    <source>
        <dbReference type="ARBA" id="ARBA00022692"/>
    </source>
</evidence>
<evidence type="ECO:0000256" key="16">
    <source>
        <dbReference type="SAM" id="MobiDB-lite"/>
    </source>
</evidence>